<dbReference type="Pfam" id="PF02811">
    <property type="entry name" value="PHP"/>
    <property type="match status" value="1"/>
</dbReference>
<evidence type="ECO:0000313" key="12">
    <source>
        <dbReference type="EMBL" id="AZT90443.1"/>
    </source>
</evidence>
<dbReference type="GO" id="GO:0008408">
    <property type="term" value="F:3'-5' exonuclease activity"/>
    <property type="evidence" value="ECO:0007669"/>
    <property type="project" value="InterPro"/>
</dbReference>
<dbReference type="Gene3D" id="3.20.20.140">
    <property type="entry name" value="Metal-dependent hydrolases"/>
    <property type="match status" value="1"/>
</dbReference>
<dbReference type="SMART" id="SM00481">
    <property type="entry name" value="POLIIIAc"/>
    <property type="match status" value="1"/>
</dbReference>
<dbReference type="InterPro" id="IPR040982">
    <property type="entry name" value="DNA_pol3_finger"/>
</dbReference>
<keyword evidence="8" id="KW-0239">DNA-directed DNA polymerase</keyword>
<evidence type="ECO:0000256" key="4">
    <source>
        <dbReference type="ARBA" id="ARBA00019114"/>
    </source>
</evidence>
<dbReference type="Pfam" id="PF14579">
    <property type="entry name" value="HHH_6"/>
    <property type="match status" value="1"/>
</dbReference>
<dbReference type="InterPro" id="IPR011708">
    <property type="entry name" value="DNA_pol3_alpha_NTPase_dom"/>
</dbReference>
<evidence type="ECO:0000256" key="10">
    <source>
        <dbReference type="ARBA" id="ARBA00049244"/>
    </source>
</evidence>
<dbReference type="EMBL" id="CP034791">
    <property type="protein sequence ID" value="AZT90443.1"/>
    <property type="molecule type" value="Genomic_DNA"/>
</dbReference>
<evidence type="ECO:0000256" key="9">
    <source>
        <dbReference type="ARBA" id="ARBA00025611"/>
    </source>
</evidence>
<dbReference type="GO" id="GO:0003887">
    <property type="term" value="F:DNA-directed DNA polymerase activity"/>
    <property type="evidence" value="ECO:0007669"/>
    <property type="project" value="UniProtKB-KW"/>
</dbReference>
<dbReference type="InterPro" id="IPR003141">
    <property type="entry name" value="Pol/His_phosphatase_N"/>
</dbReference>
<dbReference type="Proteomes" id="UP000282930">
    <property type="component" value="Chromosome"/>
</dbReference>
<dbReference type="GO" id="GO:0005737">
    <property type="term" value="C:cytoplasm"/>
    <property type="evidence" value="ECO:0007669"/>
    <property type="project" value="UniProtKB-SubCell"/>
</dbReference>
<reference evidence="12 13" key="1">
    <citation type="submission" date="2018-12" db="EMBL/GenBank/DDBJ databases">
        <title>Genome sequence from the cellulolytic species, Caldicellulosiruptor changbaiensis.</title>
        <authorList>
            <person name="Blumer-Schuette S.E."/>
            <person name="Mendoza C."/>
        </authorList>
    </citation>
    <scope>NUCLEOTIDE SEQUENCE [LARGE SCALE GENOMIC DNA]</scope>
    <source>
        <strain evidence="12 13">CBS-Z</strain>
    </source>
</reference>
<gene>
    <name evidence="12" type="ORF">ELD05_07165</name>
</gene>
<dbReference type="NCBIfam" id="TIGR00594">
    <property type="entry name" value="polc"/>
    <property type="match status" value="1"/>
</dbReference>
<dbReference type="InterPro" id="IPR004365">
    <property type="entry name" value="NA-bd_OB_tRNA"/>
</dbReference>
<dbReference type="NCBIfam" id="NF004226">
    <property type="entry name" value="PRK05673.1"/>
    <property type="match status" value="1"/>
</dbReference>
<proteinExistence type="inferred from homology"/>
<evidence type="ECO:0000256" key="2">
    <source>
        <dbReference type="ARBA" id="ARBA00009496"/>
    </source>
</evidence>
<evidence type="ECO:0000256" key="8">
    <source>
        <dbReference type="ARBA" id="ARBA00022932"/>
    </source>
</evidence>
<evidence type="ECO:0000256" key="7">
    <source>
        <dbReference type="ARBA" id="ARBA00022705"/>
    </source>
</evidence>
<dbReference type="AlphaFoldDB" id="A0A3T0D5Y6"/>
<feature type="domain" description="Polymerase/histidinol phosphatase N-terminal" evidence="11">
    <location>
        <begin position="4"/>
        <end position="71"/>
    </location>
</feature>
<evidence type="ECO:0000313" key="13">
    <source>
        <dbReference type="Proteomes" id="UP000282930"/>
    </source>
</evidence>
<dbReference type="Gene3D" id="1.10.10.1600">
    <property type="entry name" value="Bacterial DNA polymerase III alpha subunit, thumb domain"/>
    <property type="match status" value="1"/>
</dbReference>
<dbReference type="InterPro" id="IPR029460">
    <property type="entry name" value="DNAPol_HHH"/>
</dbReference>
<keyword evidence="13" id="KW-1185">Reference proteome</keyword>
<dbReference type="GO" id="GO:0003676">
    <property type="term" value="F:nucleic acid binding"/>
    <property type="evidence" value="ECO:0007669"/>
    <property type="project" value="InterPro"/>
</dbReference>
<keyword evidence="6 12" id="KW-0548">Nucleotidyltransferase</keyword>
<evidence type="ECO:0000256" key="6">
    <source>
        <dbReference type="ARBA" id="ARBA00022695"/>
    </source>
</evidence>
<name>A0A3T0D5Y6_9FIRM</name>
<dbReference type="GO" id="GO:0006260">
    <property type="term" value="P:DNA replication"/>
    <property type="evidence" value="ECO:0007669"/>
    <property type="project" value="UniProtKB-KW"/>
</dbReference>
<dbReference type="PANTHER" id="PTHR32294">
    <property type="entry name" value="DNA POLYMERASE III SUBUNIT ALPHA"/>
    <property type="match status" value="1"/>
</dbReference>
<comment type="subcellular location">
    <subcellularLocation>
        <location evidence="1">Cytoplasm</location>
    </subcellularLocation>
</comment>
<dbReference type="PANTHER" id="PTHR32294:SF0">
    <property type="entry name" value="DNA POLYMERASE III SUBUNIT ALPHA"/>
    <property type="match status" value="1"/>
</dbReference>
<dbReference type="InterPro" id="IPR004013">
    <property type="entry name" value="PHP_dom"/>
</dbReference>
<keyword evidence="5 12" id="KW-0808">Transferase</keyword>
<comment type="similarity">
    <text evidence="2">Belongs to the DNA polymerase type-C family. DnaE subfamily.</text>
</comment>
<dbReference type="InterPro" id="IPR016195">
    <property type="entry name" value="Pol/histidinol_Pase-like"/>
</dbReference>
<accession>A0A3T0D5Y6</accession>
<dbReference type="CDD" id="cd12113">
    <property type="entry name" value="PHP_PolIIIA_DnaE3"/>
    <property type="match status" value="1"/>
</dbReference>
<dbReference type="InterPro" id="IPR012340">
    <property type="entry name" value="NA-bd_OB-fold"/>
</dbReference>
<dbReference type="Pfam" id="PF07733">
    <property type="entry name" value="DNA_pol3_alpha"/>
    <property type="match status" value="1"/>
</dbReference>
<dbReference type="Pfam" id="PF01336">
    <property type="entry name" value="tRNA_anti-codon"/>
    <property type="match status" value="1"/>
</dbReference>
<comment type="function">
    <text evidence="9">DNA polymerase III is a complex, multichain enzyme responsible for most of the replicative synthesis in bacteria. This DNA polymerase also exhibits 3' to 5' exonuclease activity. The alpha chain is the DNA polymerase.</text>
</comment>
<dbReference type="Gene3D" id="1.10.150.870">
    <property type="match status" value="1"/>
</dbReference>
<evidence type="ECO:0000256" key="1">
    <source>
        <dbReference type="ARBA" id="ARBA00004496"/>
    </source>
</evidence>
<evidence type="ECO:0000256" key="5">
    <source>
        <dbReference type="ARBA" id="ARBA00022679"/>
    </source>
</evidence>
<dbReference type="Pfam" id="PF17657">
    <property type="entry name" value="DNA_pol3_finger"/>
    <property type="match status" value="1"/>
</dbReference>
<dbReference type="KEGG" id="ccha:ELD05_07165"/>
<organism evidence="12 13">
    <name type="scientific">Caldicellulosiruptor changbaiensis</name>
    <dbReference type="NCBI Taxonomy" id="1222016"/>
    <lineage>
        <taxon>Bacteria</taxon>
        <taxon>Bacillati</taxon>
        <taxon>Bacillota</taxon>
        <taxon>Bacillota incertae sedis</taxon>
        <taxon>Caldicellulosiruptorales</taxon>
        <taxon>Caldicellulosiruptoraceae</taxon>
        <taxon>Caldicellulosiruptor</taxon>
    </lineage>
</organism>
<dbReference type="RefSeq" id="WP_127351894.1">
    <property type="nucleotide sequence ID" value="NZ_CP034791.1"/>
</dbReference>
<dbReference type="InterPro" id="IPR041931">
    <property type="entry name" value="DNA_pol3_alpha_thumb_dom"/>
</dbReference>
<comment type="catalytic activity">
    <reaction evidence="10">
        <text>DNA(n) + a 2'-deoxyribonucleoside 5'-triphosphate = DNA(n+1) + diphosphate</text>
        <dbReference type="Rhea" id="RHEA:22508"/>
        <dbReference type="Rhea" id="RHEA-COMP:17339"/>
        <dbReference type="Rhea" id="RHEA-COMP:17340"/>
        <dbReference type="ChEBI" id="CHEBI:33019"/>
        <dbReference type="ChEBI" id="CHEBI:61560"/>
        <dbReference type="ChEBI" id="CHEBI:173112"/>
        <dbReference type="EC" id="2.7.7.7"/>
    </reaction>
</comment>
<dbReference type="InterPro" id="IPR004805">
    <property type="entry name" value="DnaE2/DnaE/PolC"/>
</dbReference>
<evidence type="ECO:0000259" key="11">
    <source>
        <dbReference type="SMART" id="SM00481"/>
    </source>
</evidence>
<dbReference type="NCBIfam" id="NF005298">
    <property type="entry name" value="PRK06826.1"/>
    <property type="match status" value="1"/>
</dbReference>
<dbReference type="CDD" id="cd04485">
    <property type="entry name" value="DnaE_OBF"/>
    <property type="match status" value="1"/>
</dbReference>
<sequence length="1141" mass="130907">MSFVHLHVHTEYSLLDGAVRIESLFERVKQLNMHSIAITDHGAMYGVVDFYKAAKENGIKPIIGCEVYLAPRSRFDKEPNIDNDIYHLVLLAMDNEGYKNLSKIVSIGFVEGFYYKPRVDREILSKYSKGLIALTSCLAGEIPKFILRDQKEKLMDAIGFYKDVFGCNFYFELQYHGIDEQRFVNSELIRLSKKYQIPVVATNDVHYLKREDREIHDILLCIQTGKTIHDSNRMEFPTSEFYLKSAQEMEEVFGYIPESLKNTLEIAEKCNVEFEFGKINLPKFQLPEGKSDAFEYLKELAFAGFEKRYSKENKAAYDRLLMELNVIRDMGFTEYFLIVHDFINYAKQNNIMVGPGRGSAAGSIVAYCLGITNVDPIKYNLLFERFLNPERVSMPDIDIDFCYQRRQEVIDYVTNKYGKDRVSQIITFGTMAARASIRDVGRVLGVPYAQVDEIAKMVPFSPGMTIDKALEVNHDLKKIYEQNETVKRIIDTARSLEGMPRHTSVHAAGVVISSCPITDLVPLARTEDAVVTQFPMTTLEELGLLKMDFLGLRTLTVIQNTLELIKKHRKIEIDLDKIDYNDRSVYQFISEGNTNGVFQLESSGMKQFMKELKPENLEDVIAGISLFRPGPMDQIPVYIQNKNNKEKIEYLHPKLEPILNVTYGCIVYQEQVMQIFRELAGYSLGRADLVRRAMAKKKADILMEEKDRFIDGAVANGVDRQTAEKIFEIIEDFASYAFNKSHAAAYAILAYQTAYLKKYFTIEFMTSLITSVMNSNEKVGMYIEECRRFGISILPPDINKSSYDFTIEGNSIRFGLRAIKSLGENVISHILKEREQNGEFKDLYDFVMRVDNNTVNKRIIENLIKSGAFDFTKINRNSLLASVEDILTIKQSQKKNANQVTFFEISEDKTEMFSYKNLPEPTAEELLQMEKDTIGIYISGHPLEKYGDLISKYNVVSLAELSNMTEDDEYKYQQILVCGILKEVKIKLTKNNQTMAFAKIEDLTDTLEVLFFPSVYEKYSHLIKENAIVLIEAKATFREDEGVKIVAQKIDRLGEKAQTSSSQKNSNKAIAIKTDEDSILKSKKFTSFVRFFTGSSKIILYYKQKRLVSKSNMCIDINPTVIQQLKEWFGEENVWLEDLDS</sequence>
<evidence type="ECO:0000256" key="3">
    <source>
        <dbReference type="ARBA" id="ARBA00012417"/>
    </source>
</evidence>
<keyword evidence="7" id="KW-0235">DNA replication</keyword>
<protein>
    <recommendedName>
        <fullName evidence="4">DNA polymerase III subunit alpha</fullName>
        <ecNumber evidence="3">2.7.7.7</ecNumber>
    </recommendedName>
</protein>
<dbReference type="Gene3D" id="2.40.50.140">
    <property type="entry name" value="Nucleic acid-binding proteins"/>
    <property type="match status" value="1"/>
</dbReference>
<dbReference type="SUPFAM" id="SSF89550">
    <property type="entry name" value="PHP domain-like"/>
    <property type="match status" value="1"/>
</dbReference>
<dbReference type="EC" id="2.7.7.7" evidence="3"/>